<evidence type="ECO:0000313" key="3">
    <source>
        <dbReference type="Proteomes" id="UP000076871"/>
    </source>
</evidence>
<keyword evidence="3" id="KW-1185">Reference proteome</keyword>
<evidence type="ECO:0000256" key="1">
    <source>
        <dbReference type="SAM" id="MobiDB-lite"/>
    </source>
</evidence>
<dbReference type="EMBL" id="KV427665">
    <property type="protein sequence ID" value="KZT01390.1"/>
    <property type="molecule type" value="Genomic_DNA"/>
</dbReference>
<feature type="compositionally biased region" description="Low complexity" evidence="1">
    <location>
        <begin position="137"/>
        <end position="151"/>
    </location>
</feature>
<dbReference type="AlphaFoldDB" id="A0A165BNY2"/>
<feature type="compositionally biased region" description="Basic and acidic residues" evidence="1">
    <location>
        <begin position="223"/>
        <end position="233"/>
    </location>
</feature>
<name>A0A165BNY2_9APHY</name>
<proteinExistence type="predicted"/>
<feature type="compositionally biased region" description="Low complexity" evidence="1">
    <location>
        <begin position="50"/>
        <end position="64"/>
    </location>
</feature>
<feature type="compositionally biased region" description="Low complexity" evidence="1">
    <location>
        <begin position="72"/>
        <end position="86"/>
    </location>
</feature>
<dbReference type="RefSeq" id="XP_040759130.1">
    <property type="nucleotide sequence ID" value="XM_040902631.1"/>
</dbReference>
<gene>
    <name evidence="2" type="ORF">LAESUDRAFT_482325</name>
</gene>
<reference evidence="2 3" key="1">
    <citation type="journal article" date="2016" name="Mol. Biol. Evol.">
        <title>Comparative Genomics of Early-Diverging Mushroom-Forming Fungi Provides Insights into the Origins of Lignocellulose Decay Capabilities.</title>
        <authorList>
            <person name="Nagy L.G."/>
            <person name="Riley R."/>
            <person name="Tritt A."/>
            <person name="Adam C."/>
            <person name="Daum C."/>
            <person name="Floudas D."/>
            <person name="Sun H."/>
            <person name="Yadav J.S."/>
            <person name="Pangilinan J."/>
            <person name="Larsson K.H."/>
            <person name="Matsuura K."/>
            <person name="Barry K."/>
            <person name="Labutti K."/>
            <person name="Kuo R."/>
            <person name="Ohm R.A."/>
            <person name="Bhattacharya S.S."/>
            <person name="Shirouzu T."/>
            <person name="Yoshinaga Y."/>
            <person name="Martin F.M."/>
            <person name="Grigoriev I.V."/>
            <person name="Hibbett D.S."/>
        </authorList>
    </citation>
    <scope>NUCLEOTIDE SEQUENCE [LARGE SCALE GENOMIC DNA]</scope>
    <source>
        <strain evidence="2 3">93-53</strain>
    </source>
</reference>
<dbReference type="Proteomes" id="UP000076871">
    <property type="component" value="Unassembled WGS sequence"/>
</dbReference>
<feature type="compositionally biased region" description="Low complexity" evidence="1">
    <location>
        <begin position="23"/>
        <end position="34"/>
    </location>
</feature>
<feature type="compositionally biased region" description="Polar residues" evidence="1">
    <location>
        <begin position="1"/>
        <end position="10"/>
    </location>
</feature>
<protein>
    <submittedName>
        <fullName evidence="2">Uncharacterized protein</fullName>
    </submittedName>
</protein>
<dbReference type="OrthoDB" id="2554033at2759"/>
<organism evidence="2 3">
    <name type="scientific">Laetiporus sulphureus 93-53</name>
    <dbReference type="NCBI Taxonomy" id="1314785"/>
    <lineage>
        <taxon>Eukaryota</taxon>
        <taxon>Fungi</taxon>
        <taxon>Dikarya</taxon>
        <taxon>Basidiomycota</taxon>
        <taxon>Agaricomycotina</taxon>
        <taxon>Agaricomycetes</taxon>
        <taxon>Polyporales</taxon>
        <taxon>Laetiporus</taxon>
    </lineage>
</organism>
<feature type="region of interest" description="Disordered" evidence="1">
    <location>
        <begin position="1"/>
        <end position="233"/>
    </location>
</feature>
<dbReference type="InParanoid" id="A0A165BNY2"/>
<sequence length="233" mass="24324">MAPVSSSPTQPIAIEGHGRRRSSSVSESSDSSASPTTPLAPGAGASMGNPPRIAPISPSTSPTILSYFLGQSSPKSPSSTFPFRRPLAPPVVEDEYPYGQQPVPSKHARRASTNWAGAERFVQGSAPPPPEQHDRAAGMLRRLSLGGALARPQIPPFVGKSTGNGGRVEHGSTPPPNSPATPTTAQAMNGSAPANAQRRPRRAHTISPGSQRQPRAPSPMGERILKGHFDGFN</sequence>
<evidence type="ECO:0000313" key="2">
    <source>
        <dbReference type="EMBL" id="KZT01390.1"/>
    </source>
</evidence>
<dbReference type="GeneID" id="63819662"/>
<accession>A0A165BNY2</accession>